<evidence type="ECO:0000313" key="3">
    <source>
        <dbReference type="Proteomes" id="UP000292373"/>
    </source>
</evidence>
<dbReference type="AlphaFoldDB" id="A0A4Q9KGV1"/>
<dbReference type="Pfam" id="PF13649">
    <property type="entry name" value="Methyltransf_25"/>
    <property type="match status" value="1"/>
</dbReference>
<dbReference type="InterPro" id="IPR029063">
    <property type="entry name" value="SAM-dependent_MTases_sf"/>
</dbReference>
<dbReference type="Gene3D" id="3.40.50.150">
    <property type="entry name" value="Vaccinia Virus protein VP39"/>
    <property type="match status" value="1"/>
</dbReference>
<sequence length="124" mass="12903">MLAHHLDPATAAASRPHAFIDASVDWLRSVLGLGPGSRVLDLGCGPGLYAVRLARRGVRVLGVDAWARSLAHARLTVDEVRAEVESVGFDVVEVTGDVAGAPFDPGAPTFAVRAVRAGRGPGTR</sequence>
<dbReference type="GO" id="GO:0008168">
    <property type="term" value="F:methyltransferase activity"/>
    <property type="evidence" value="ECO:0007669"/>
    <property type="project" value="UniProtKB-KW"/>
</dbReference>
<dbReference type="Proteomes" id="UP000292373">
    <property type="component" value="Unassembled WGS sequence"/>
</dbReference>
<accession>A0A4Q9KGV1</accession>
<gene>
    <name evidence="2" type="ORF">ET989_05720</name>
</gene>
<comment type="caution">
    <text evidence="2">The sequence shown here is derived from an EMBL/GenBank/DDBJ whole genome shotgun (WGS) entry which is preliminary data.</text>
</comment>
<keyword evidence="2" id="KW-0808">Transferase</keyword>
<dbReference type="EMBL" id="SDMQ01000004">
    <property type="protein sequence ID" value="TBT86017.1"/>
    <property type="molecule type" value="Genomic_DNA"/>
</dbReference>
<name>A0A4Q9KGV1_9ACTN</name>
<dbReference type="SUPFAM" id="SSF53335">
    <property type="entry name" value="S-adenosyl-L-methionine-dependent methyltransferases"/>
    <property type="match status" value="1"/>
</dbReference>
<evidence type="ECO:0000313" key="2">
    <source>
        <dbReference type="EMBL" id="TBT86017.1"/>
    </source>
</evidence>
<evidence type="ECO:0000259" key="1">
    <source>
        <dbReference type="Pfam" id="PF13649"/>
    </source>
</evidence>
<dbReference type="OrthoDB" id="9777638at2"/>
<protein>
    <submittedName>
        <fullName evidence="2">Methyltransferase domain-containing protein</fullName>
    </submittedName>
</protein>
<organism evidence="2 3">
    <name type="scientific">Propioniciclava sinopodophylli</name>
    <dbReference type="NCBI Taxonomy" id="1837344"/>
    <lineage>
        <taxon>Bacteria</taxon>
        <taxon>Bacillati</taxon>
        <taxon>Actinomycetota</taxon>
        <taxon>Actinomycetes</taxon>
        <taxon>Propionibacteriales</taxon>
        <taxon>Propionibacteriaceae</taxon>
        <taxon>Propioniciclava</taxon>
    </lineage>
</organism>
<keyword evidence="2" id="KW-0489">Methyltransferase</keyword>
<feature type="domain" description="Methyltransferase" evidence="1">
    <location>
        <begin position="39"/>
        <end position="88"/>
    </location>
</feature>
<reference evidence="2 3" key="1">
    <citation type="submission" date="2019-01" db="EMBL/GenBank/DDBJ databases">
        <title>Lactibacter flavus gen. nov., sp. nov., a novel bacterium of the family Propionibacteriaceae isolated from raw milk and dairy products.</title>
        <authorList>
            <person name="Huptas C."/>
            <person name="Wenning M."/>
            <person name="Breitenwieser F."/>
            <person name="Doll E."/>
            <person name="Von Neubeck M."/>
            <person name="Busse H.-J."/>
            <person name="Scherer S."/>
        </authorList>
    </citation>
    <scope>NUCLEOTIDE SEQUENCE [LARGE SCALE GENOMIC DNA]</scope>
    <source>
        <strain evidence="2 3">KCTC 33808</strain>
    </source>
</reference>
<dbReference type="GO" id="GO:0032259">
    <property type="term" value="P:methylation"/>
    <property type="evidence" value="ECO:0007669"/>
    <property type="project" value="UniProtKB-KW"/>
</dbReference>
<keyword evidence="3" id="KW-1185">Reference proteome</keyword>
<dbReference type="InterPro" id="IPR041698">
    <property type="entry name" value="Methyltransf_25"/>
</dbReference>
<proteinExistence type="predicted"/>